<dbReference type="GO" id="GO:0016020">
    <property type="term" value="C:membrane"/>
    <property type="evidence" value="ECO:0007669"/>
    <property type="project" value="UniProtKB-SubCell"/>
</dbReference>
<dbReference type="NCBIfam" id="TIGR01593">
    <property type="entry name" value="holin_tox_secr"/>
    <property type="match status" value="1"/>
</dbReference>
<keyword evidence="2 5" id="KW-0812">Transmembrane</keyword>
<dbReference type="InterPro" id="IPR006480">
    <property type="entry name" value="Phage_holin_4_1"/>
</dbReference>
<feature type="transmembrane region" description="Helical" evidence="5">
    <location>
        <begin position="107"/>
        <end position="125"/>
    </location>
</feature>
<evidence type="ECO:0000256" key="4">
    <source>
        <dbReference type="ARBA" id="ARBA00023136"/>
    </source>
</evidence>
<name>A0AAU7PLA0_9FIRM</name>
<dbReference type="RefSeq" id="WP_349944798.1">
    <property type="nucleotide sequence ID" value="NZ_CP157940.1"/>
</dbReference>
<dbReference type="EMBL" id="CP157940">
    <property type="protein sequence ID" value="XBS53025.1"/>
    <property type="molecule type" value="Genomic_DNA"/>
</dbReference>
<comment type="subcellular location">
    <subcellularLocation>
        <location evidence="1">Membrane</location>
        <topology evidence="1">Multi-pass membrane protein</topology>
    </subcellularLocation>
</comment>
<evidence type="ECO:0000256" key="5">
    <source>
        <dbReference type="SAM" id="Phobius"/>
    </source>
</evidence>
<sequence length="156" mass="17638">MDKKKLEMGITGIIGTWIMDKCSLLFPAMILLMILMILDYISGMLAAKKEAIEHPNNKKYGWSSKKSIIGIYKKVSYILIILVSISTDFMLHKFAGEIGVNYKYTSIFTLLVSVWLIINELLSILENAGRMGAKLPNFLKKILTELQNDIDNKSGF</sequence>
<accession>A0AAU7PLA0</accession>
<organism evidence="6">
    <name type="scientific">Lacrimispora sp. BS-2</name>
    <dbReference type="NCBI Taxonomy" id="3151850"/>
    <lineage>
        <taxon>Bacteria</taxon>
        <taxon>Bacillati</taxon>
        <taxon>Bacillota</taxon>
        <taxon>Clostridia</taxon>
        <taxon>Lachnospirales</taxon>
        <taxon>Lachnospiraceae</taxon>
        <taxon>Lacrimispora</taxon>
    </lineage>
</organism>
<evidence type="ECO:0000256" key="3">
    <source>
        <dbReference type="ARBA" id="ARBA00022989"/>
    </source>
</evidence>
<feature type="transmembrane region" description="Helical" evidence="5">
    <location>
        <begin position="68"/>
        <end position="87"/>
    </location>
</feature>
<evidence type="ECO:0000256" key="2">
    <source>
        <dbReference type="ARBA" id="ARBA00022692"/>
    </source>
</evidence>
<keyword evidence="4 5" id="KW-0472">Membrane</keyword>
<evidence type="ECO:0000256" key="1">
    <source>
        <dbReference type="ARBA" id="ARBA00004141"/>
    </source>
</evidence>
<dbReference type="AlphaFoldDB" id="A0AAU7PLA0"/>
<feature type="transmembrane region" description="Helical" evidence="5">
    <location>
        <begin position="24"/>
        <end position="47"/>
    </location>
</feature>
<dbReference type="Pfam" id="PF05105">
    <property type="entry name" value="Phage_holin_4_1"/>
    <property type="match status" value="1"/>
</dbReference>
<evidence type="ECO:0000313" key="6">
    <source>
        <dbReference type="EMBL" id="XBS53025.1"/>
    </source>
</evidence>
<keyword evidence="3 5" id="KW-1133">Transmembrane helix</keyword>
<proteinExistence type="predicted"/>
<reference evidence="6" key="1">
    <citation type="submission" date="2024-06" db="EMBL/GenBank/DDBJ databases">
        <title>Lacrimispora cavernae sp. nov., a novel anaerobe isolated from bat guano pile inside a cave.</title>
        <authorList>
            <person name="Miller S.L."/>
            <person name="Lu N."/>
            <person name="King J."/>
            <person name="Sankaranarayanan K."/>
            <person name="Lawson P.A."/>
        </authorList>
    </citation>
    <scope>NUCLEOTIDE SEQUENCE</scope>
    <source>
        <strain evidence="6">BS-2</strain>
    </source>
</reference>
<protein>
    <submittedName>
        <fullName evidence="6">Phage holin family protein</fullName>
    </submittedName>
</protein>
<gene>
    <name evidence="6" type="ORF">ABFV83_14480</name>
</gene>